<feature type="compositionally biased region" description="Basic and acidic residues" evidence="1">
    <location>
        <begin position="55"/>
        <end position="68"/>
    </location>
</feature>
<comment type="caution">
    <text evidence="2">The sequence shown here is derived from an EMBL/GenBank/DDBJ whole genome shotgun (WGS) entry which is preliminary data.</text>
</comment>
<evidence type="ECO:0000256" key="1">
    <source>
        <dbReference type="SAM" id="MobiDB-lite"/>
    </source>
</evidence>
<feature type="region of interest" description="Disordered" evidence="1">
    <location>
        <begin position="1"/>
        <end position="78"/>
    </location>
</feature>
<organism evidence="2 3">
    <name type="scientific">Angustibacter aerolatus</name>
    <dbReference type="NCBI Taxonomy" id="1162965"/>
    <lineage>
        <taxon>Bacteria</taxon>
        <taxon>Bacillati</taxon>
        <taxon>Actinomycetota</taxon>
        <taxon>Actinomycetes</taxon>
        <taxon>Kineosporiales</taxon>
        <taxon>Kineosporiaceae</taxon>
    </lineage>
</organism>
<dbReference type="Proteomes" id="UP001157017">
    <property type="component" value="Unassembled WGS sequence"/>
</dbReference>
<dbReference type="EMBL" id="BSUZ01000001">
    <property type="protein sequence ID" value="GMA85637.1"/>
    <property type="molecule type" value="Genomic_DNA"/>
</dbReference>
<sequence length="78" mass="8285">MPSSLLGQVAQPGGGLAEQQPRRLRVDPRADVGDHGLVERVVDLDDPLLDPAGAGDEHHEQPPLADRHQARRAAPSTA</sequence>
<evidence type="ECO:0000313" key="2">
    <source>
        <dbReference type="EMBL" id="GMA85637.1"/>
    </source>
</evidence>
<reference evidence="3" key="1">
    <citation type="journal article" date="2019" name="Int. J. Syst. Evol. Microbiol.">
        <title>The Global Catalogue of Microorganisms (GCM) 10K type strain sequencing project: providing services to taxonomists for standard genome sequencing and annotation.</title>
        <authorList>
            <consortium name="The Broad Institute Genomics Platform"/>
            <consortium name="The Broad Institute Genome Sequencing Center for Infectious Disease"/>
            <person name="Wu L."/>
            <person name="Ma J."/>
        </authorList>
    </citation>
    <scope>NUCLEOTIDE SEQUENCE [LARGE SCALE GENOMIC DNA]</scope>
    <source>
        <strain evidence="3">NBRC 108730</strain>
    </source>
</reference>
<name>A0ABQ6JFF4_9ACTN</name>
<feature type="compositionally biased region" description="Basic and acidic residues" evidence="1">
    <location>
        <begin position="20"/>
        <end position="43"/>
    </location>
</feature>
<accession>A0ABQ6JFF4</accession>
<protein>
    <submittedName>
        <fullName evidence="2">Uncharacterized protein</fullName>
    </submittedName>
</protein>
<proteinExistence type="predicted"/>
<keyword evidence="3" id="KW-1185">Reference proteome</keyword>
<gene>
    <name evidence="2" type="ORF">GCM10025868_08870</name>
</gene>
<evidence type="ECO:0000313" key="3">
    <source>
        <dbReference type="Proteomes" id="UP001157017"/>
    </source>
</evidence>